<evidence type="ECO:0000313" key="1">
    <source>
        <dbReference type="EMBL" id="OGG20235.1"/>
    </source>
</evidence>
<dbReference type="STRING" id="1798384.A3D03_03335"/>
<sequence>MSIKIDESVSVELIFESSKKRVYPRRFKWQNKVYAIDKVGLHHTVRRGRDLFHIFSVSAKDNFFRLSFNTDNLHWRLEEVEE</sequence>
<evidence type="ECO:0000313" key="2">
    <source>
        <dbReference type="Proteomes" id="UP000177092"/>
    </source>
</evidence>
<dbReference type="Proteomes" id="UP000177092">
    <property type="component" value="Unassembled WGS sequence"/>
</dbReference>
<accession>A0A1F6A673</accession>
<gene>
    <name evidence="1" type="ORF">A3D03_03335</name>
</gene>
<reference evidence="1 2" key="1">
    <citation type="journal article" date="2016" name="Nat. Commun.">
        <title>Thousands of microbial genomes shed light on interconnected biogeochemical processes in an aquifer system.</title>
        <authorList>
            <person name="Anantharaman K."/>
            <person name="Brown C.T."/>
            <person name="Hug L.A."/>
            <person name="Sharon I."/>
            <person name="Castelle C.J."/>
            <person name="Probst A.J."/>
            <person name="Thomas B.C."/>
            <person name="Singh A."/>
            <person name="Wilkins M.J."/>
            <person name="Karaoz U."/>
            <person name="Brodie E.L."/>
            <person name="Williams K.H."/>
            <person name="Hubbard S.S."/>
            <person name="Banfield J.F."/>
        </authorList>
    </citation>
    <scope>NUCLEOTIDE SEQUENCE [LARGE SCALE GENOMIC DNA]</scope>
</reference>
<dbReference type="EMBL" id="MFJN01000052">
    <property type="protein sequence ID" value="OGG20235.1"/>
    <property type="molecule type" value="Genomic_DNA"/>
</dbReference>
<dbReference type="AlphaFoldDB" id="A0A1F6A673"/>
<organism evidence="1 2">
    <name type="scientific">Candidatus Gottesmanbacteria bacterium RIFCSPHIGHO2_02_FULL_40_13</name>
    <dbReference type="NCBI Taxonomy" id="1798384"/>
    <lineage>
        <taxon>Bacteria</taxon>
        <taxon>Candidatus Gottesmaniibacteriota</taxon>
    </lineage>
</organism>
<comment type="caution">
    <text evidence="1">The sequence shown here is derived from an EMBL/GenBank/DDBJ whole genome shotgun (WGS) entry which is preliminary data.</text>
</comment>
<proteinExistence type="predicted"/>
<name>A0A1F6A673_9BACT</name>
<protein>
    <submittedName>
        <fullName evidence="1">Uncharacterized protein</fullName>
    </submittedName>
</protein>